<dbReference type="GO" id="GO:0000160">
    <property type="term" value="P:phosphorelay signal transduction system"/>
    <property type="evidence" value="ECO:0007669"/>
    <property type="project" value="UniProtKB-KW"/>
</dbReference>
<feature type="modified residue" description="4-aspartylphosphate" evidence="3">
    <location>
        <position position="58"/>
    </location>
</feature>
<keyword evidence="2" id="KW-0902">Two-component regulatory system</keyword>
<gene>
    <name evidence="5" type="ORF">DRJ00_02340</name>
</gene>
<dbReference type="Pfam" id="PF00072">
    <property type="entry name" value="Response_reg"/>
    <property type="match status" value="1"/>
</dbReference>
<protein>
    <recommendedName>
        <fullName evidence="4">Response regulatory domain-containing protein</fullName>
    </recommendedName>
</protein>
<evidence type="ECO:0000256" key="1">
    <source>
        <dbReference type="ARBA" id="ARBA00022553"/>
    </source>
</evidence>
<comment type="caution">
    <text evidence="5">The sequence shown here is derived from an EMBL/GenBank/DDBJ whole genome shotgun (WGS) entry which is preliminary data.</text>
</comment>
<dbReference type="PANTHER" id="PTHR44591:SF14">
    <property type="entry name" value="PROTEIN PILG"/>
    <property type="match status" value="1"/>
</dbReference>
<dbReference type="AlphaFoldDB" id="A0A497E503"/>
<dbReference type="Proteomes" id="UP000279422">
    <property type="component" value="Unassembled WGS sequence"/>
</dbReference>
<evidence type="ECO:0000256" key="2">
    <source>
        <dbReference type="ARBA" id="ARBA00023012"/>
    </source>
</evidence>
<dbReference type="PANTHER" id="PTHR44591">
    <property type="entry name" value="STRESS RESPONSE REGULATOR PROTEIN 1"/>
    <property type="match status" value="1"/>
</dbReference>
<reference evidence="5 6" key="1">
    <citation type="submission" date="2018-06" db="EMBL/GenBank/DDBJ databases">
        <title>Extensive metabolic versatility and redundancy in microbially diverse, dynamic hydrothermal sediments.</title>
        <authorList>
            <person name="Dombrowski N."/>
            <person name="Teske A."/>
            <person name="Baker B.J."/>
        </authorList>
    </citation>
    <scope>NUCLEOTIDE SEQUENCE [LARGE SCALE GENOMIC DNA]</scope>
    <source>
        <strain evidence="5">B47_G16</strain>
    </source>
</reference>
<dbReference type="PROSITE" id="PS50110">
    <property type="entry name" value="RESPONSE_REGULATORY"/>
    <property type="match status" value="1"/>
</dbReference>
<proteinExistence type="predicted"/>
<keyword evidence="1 3" id="KW-0597">Phosphoprotein</keyword>
<evidence type="ECO:0000259" key="4">
    <source>
        <dbReference type="PROSITE" id="PS50110"/>
    </source>
</evidence>
<dbReference type="CDD" id="cd00156">
    <property type="entry name" value="REC"/>
    <property type="match status" value="1"/>
</dbReference>
<feature type="domain" description="Response regulatory" evidence="4">
    <location>
        <begin position="9"/>
        <end position="123"/>
    </location>
</feature>
<name>A0A497E503_UNCAE</name>
<dbReference type="InterPro" id="IPR011006">
    <property type="entry name" value="CheY-like_superfamily"/>
</dbReference>
<dbReference type="EMBL" id="QMPZ01000016">
    <property type="protein sequence ID" value="RLE10154.1"/>
    <property type="molecule type" value="Genomic_DNA"/>
</dbReference>
<evidence type="ECO:0000313" key="6">
    <source>
        <dbReference type="Proteomes" id="UP000279422"/>
    </source>
</evidence>
<dbReference type="InterPro" id="IPR050595">
    <property type="entry name" value="Bact_response_regulator"/>
</dbReference>
<dbReference type="Gene3D" id="3.40.50.2300">
    <property type="match status" value="1"/>
</dbReference>
<organism evidence="5 6">
    <name type="scientific">Aerophobetes bacterium</name>
    <dbReference type="NCBI Taxonomy" id="2030807"/>
    <lineage>
        <taxon>Bacteria</taxon>
        <taxon>Candidatus Aerophobota</taxon>
    </lineage>
</organism>
<evidence type="ECO:0000313" key="5">
    <source>
        <dbReference type="EMBL" id="RLE10154.1"/>
    </source>
</evidence>
<dbReference type="SUPFAM" id="SSF52172">
    <property type="entry name" value="CheY-like"/>
    <property type="match status" value="1"/>
</dbReference>
<accession>A0A497E503</accession>
<dbReference type="SMART" id="SM00448">
    <property type="entry name" value="REC"/>
    <property type="match status" value="1"/>
</dbReference>
<evidence type="ECO:0000256" key="3">
    <source>
        <dbReference type="PROSITE-ProRule" id="PRU00169"/>
    </source>
</evidence>
<sequence length="143" mass="16583">MQRRGKIYSILVADDDKFFRDHLRNVLQKEGYKIQAVESGTEAIRKILQESIDVLILDIYMAGMDGFETISLIERINPHLPIIVITGNSCLDVERKARAEGIFYFFTKPFDINQMKRVVKSAIKVHRNGIKNEKKQGERYPQL</sequence>
<dbReference type="InterPro" id="IPR001789">
    <property type="entry name" value="Sig_transdc_resp-reg_receiver"/>
</dbReference>